<evidence type="ECO:0000259" key="3">
    <source>
        <dbReference type="PROSITE" id="PS51186"/>
    </source>
</evidence>
<sequence length="183" mass="19705">MRTRVVPYDHPHARVLIAEVQREYVRRYGEEDITPVDPAEFAPPRGLFLVGYLDGVPVACGGWRAHDADEPEFLDGDAEIKRMYVVPAARGRGLARAMLAELERSAAEAGRRRIVLETGLKQPEAVALYQSSGYRRVPNFGAYRCHPDSVCFAKPVAGADRPADAGTAGVGTATDAGVAAAAD</sequence>
<accession>A0A4D4JB70</accession>
<keyword evidence="5" id="KW-1185">Reference proteome</keyword>
<reference evidence="5" key="1">
    <citation type="submission" date="2019-04" db="EMBL/GenBank/DDBJ databases">
        <title>Draft genome sequence of Pseudonocardiaceae bacterium SL3-2-4.</title>
        <authorList>
            <person name="Ningsih F."/>
            <person name="Yokota A."/>
            <person name="Sakai Y."/>
            <person name="Nanatani K."/>
            <person name="Yabe S."/>
            <person name="Oetari A."/>
            <person name="Sjamsuridzal W."/>
        </authorList>
    </citation>
    <scope>NUCLEOTIDE SEQUENCE [LARGE SCALE GENOMIC DNA]</scope>
    <source>
        <strain evidence="5">SL3-2-4</strain>
    </source>
</reference>
<dbReference type="Proteomes" id="UP000298860">
    <property type="component" value="Unassembled WGS sequence"/>
</dbReference>
<dbReference type="GO" id="GO:0016747">
    <property type="term" value="F:acyltransferase activity, transferring groups other than amino-acyl groups"/>
    <property type="evidence" value="ECO:0007669"/>
    <property type="project" value="InterPro"/>
</dbReference>
<comment type="caution">
    <text evidence="4">The sequence shown here is derived from an EMBL/GenBank/DDBJ whole genome shotgun (WGS) entry which is preliminary data.</text>
</comment>
<feature type="domain" description="N-acetyltransferase" evidence="3">
    <location>
        <begin position="3"/>
        <end position="157"/>
    </location>
</feature>
<proteinExistence type="predicted"/>
<keyword evidence="1 4" id="KW-0808">Transferase</keyword>
<dbReference type="Pfam" id="PF00583">
    <property type="entry name" value="Acetyltransf_1"/>
    <property type="match status" value="1"/>
</dbReference>
<evidence type="ECO:0000256" key="1">
    <source>
        <dbReference type="ARBA" id="ARBA00022679"/>
    </source>
</evidence>
<dbReference type="PROSITE" id="PS51186">
    <property type="entry name" value="GNAT"/>
    <property type="match status" value="1"/>
</dbReference>
<dbReference type="InterPro" id="IPR016181">
    <property type="entry name" value="Acyl_CoA_acyltransferase"/>
</dbReference>
<dbReference type="AlphaFoldDB" id="A0A4D4JB70"/>
<dbReference type="InterPro" id="IPR000182">
    <property type="entry name" value="GNAT_dom"/>
</dbReference>
<dbReference type="InterPro" id="IPR050832">
    <property type="entry name" value="Bact_Acetyltransf"/>
</dbReference>
<dbReference type="Gene3D" id="3.40.630.30">
    <property type="match status" value="1"/>
</dbReference>
<dbReference type="EMBL" id="BJFL01000026">
    <property type="protein sequence ID" value="GDY32592.1"/>
    <property type="molecule type" value="Genomic_DNA"/>
</dbReference>
<protein>
    <submittedName>
        <fullName evidence="4">N-acetyltransferase</fullName>
    </submittedName>
</protein>
<dbReference type="CDD" id="cd04301">
    <property type="entry name" value="NAT_SF"/>
    <property type="match status" value="1"/>
</dbReference>
<keyword evidence="2" id="KW-0012">Acyltransferase</keyword>
<evidence type="ECO:0000256" key="2">
    <source>
        <dbReference type="ARBA" id="ARBA00023315"/>
    </source>
</evidence>
<evidence type="ECO:0000313" key="4">
    <source>
        <dbReference type="EMBL" id="GDY32592.1"/>
    </source>
</evidence>
<dbReference type="SUPFAM" id="SSF55729">
    <property type="entry name" value="Acyl-CoA N-acyltransferases (Nat)"/>
    <property type="match status" value="1"/>
</dbReference>
<dbReference type="RefSeq" id="WP_137815603.1">
    <property type="nucleotide sequence ID" value="NZ_BJFL01000026.1"/>
</dbReference>
<dbReference type="PANTHER" id="PTHR43877">
    <property type="entry name" value="AMINOALKYLPHOSPHONATE N-ACETYLTRANSFERASE-RELATED-RELATED"/>
    <property type="match status" value="1"/>
</dbReference>
<dbReference type="OrthoDB" id="70840at2"/>
<organism evidence="4 5">
    <name type="scientific">Gandjariella thermophila</name>
    <dbReference type="NCBI Taxonomy" id="1931992"/>
    <lineage>
        <taxon>Bacteria</taxon>
        <taxon>Bacillati</taxon>
        <taxon>Actinomycetota</taxon>
        <taxon>Actinomycetes</taxon>
        <taxon>Pseudonocardiales</taxon>
        <taxon>Pseudonocardiaceae</taxon>
        <taxon>Gandjariella</taxon>
    </lineage>
</organism>
<evidence type="ECO:0000313" key="5">
    <source>
        <dbReference type="Proteomes" id="UP000298860"/>
    </source>
</evidence>
<gene>
    <name evidence="4" type="ORF">GTS_42250</name>
</gene>
<dbReference type="PANTHER" id="PTHR43877:SF2">
    <property type="entry name" value="AMINOALKYLPHOSPHONATE N-ACETYLTRANSFERASE-RELATED"/>
    <property type="match status" value="1"/>
</dbReference>
<name>A0A4D4JB70_9PSEU</name>